<dbReference type="GO" id="GO:0003677">
    <property type="term" value="F:DNA binding"/>
    <property type="evidence" value="ECO:0007669"/>
    <property type="project" value="InterPro"/>
</dbReference>
<dbReference type="OrthoDB" id="6411667at2759"/>
<gene>
    <name evidence="2" type="ORF">AVEN_38339_1</name>
</gene>
<dbReference type="SUPFAM" id="SSF54447">
    <property type="entry name" value="ssDNA-binding transcriptional regulator domain"/>
    <property type="match status" value="1"/>
</dbReference>
<dbReference type="InterPro" id="IPR009044">
    <property type="entry name" value="ssDNA-bd_transcriptional_reg"/>
</dbReference>
<evidence type="ECO:0000313" key="3">
    <source>
        <dbReference type="Proteomes" id="UP000499080"/>
    </source>
</evidence>
<sequence length="170" mass="19465">MSNFTAISSKRKSALPETSIKKTRFNDKLDLSSSLSSLTLDSLPDHVIHFGGDVFTYVNTFKGQNSVHIRVYTENDCGVLHPTKYGVFLKPSEWSDLLRKLCHFQPTKDPDSVLTIKKEVCAFNHTANYSVCVRAQRLFQRKDLSFQLSPERVVLKDEQCSKLRFSRTFI</sequence>
<dbReference type="Proteomes" id="UP000499080">
    <property type="component" value="Unassembled WGS sequence"/>
</dbReference>
<dbReference type="EMBL" id="BGPR01071951">
    <property type="protein sequence ID" value="GBO44991.1"/>
    <property type="molecule type" value="Genomic_DNA"/>
</dbReference>
<dbReference type="InterPro" id="IPR003173">
    <property type="entry name" value="PC4_C"/>
</dbReference>
<keyword evidence="3" id="KW-1185">Reference proteome</keyword>
<reference evidence="2 3" key="1">
    <citation type="journal article" date="2019" name="Sci. Rep.">
        <title>Orb-weaving spider Araneus ventricosus genome elucidates the spidroin gene catalogue.</title>
        <authorList>
            <person name="Kono N."/>
            <person name="Nakamura H."/>
            <person name="Ohtoshi R."/>
            <person name="Moran D.A.P."/>
            <person name="Shinohara A."/>
            <person name="Yoshida Y."/>
            <person name="Fujiwara M."/>
            <person name="Mori M."/>
            <person name="Tomita M."/>
            <person name="Arakawa K."/>
        </authorList>
    </citation>
    <scope>NUCLEOTIDE SEQUENCE [LARGE SCALE GENOMIC DNA]</scope>
</reference>
<dbReference type="AlphaFoldDB" id="A0A4Y2X635"/>
<accession>A0A4Y2X635</accession>
<protein>
    <recommendedName>
        <fullName evidence="1">Transcriptional coactivator p15 (PC4) C-terminal domain-containing protein</fullName>
    </recommendedName>
</protein>
<proteinExistence type="predicted"/>
<organism evidence="2 3">
    <name type="scientific">Araneus ventricosus</name>
    <name type="common">Orbweaver spider</name>
    <name type="synonym">Epeira ventricosa</name>
    <dbReference type="NCBI Taxonomy" id="182803"/>
    <lineage>
        <taxon>Eukaryota</taxon>
        <taxon>Metazoa</taxon>
        <taxon>Ecdysozoa</taxon>
        <taxon>Arthropoda</taxon>
        <taxon>Chelicerata</taxon>
        <taxon>Arachnida</taxon>
        <taxon>Araneae</taxon>
        <taxon>Araneomorphae</taxon>
        <taxon>Entelegynae</taxon>
        <taxon>Araneoidea</taxon>
        <taxon>Araneidae</taxon>
        <taxon>Araneus</taxon>
    </lineage>
</organism>
<name>A0A4Y2X635_ARAVE</name>
<dbReference type="Gene3D" id="2.30.31.10">
    <property type="entry name" value="Transcriptional Coactivator Pc4, Chain A"/>
    <property type="match status" value="1"/>
</dbReference>
<evidence type="ECO:0000313" key="2">
    <source>
        <dbReference type="EMBL" id="GBO44991.1"/>
    </source>
</evidence>
<dbReference type="GO" id="GO:0006355">
    <property type="term" value="P:regulation of DNA-templated transcription"/>
    <property type="evidence" value="ECO:0007669"/>
    <property type="project" value="InterPro"/>
</dbReference>
<dbReference type="Pfam" id="PF02229">
    <property type="entry name" value="PC4"/>
    <property type="match status" value="1"/>
</dbReference>
<feature type="domain" description="Transcriptional coactivator p15 (PC4) C-terminal" evidence="1">
    <location>
        <begin position="58"/>
        <end position="98"/>
    </location>
</feature>
<comment type="caution">
    <text evidence="2">The sequence shown here is derived from an EMBL/GenBank/DDBJ whole genome shotgun (WGS) entry which is preliminary data.</text>
</comment>
<evidence type="ECO:0000259" key="1">
    <source>
        <dbReference type="Pfam" id="PF02229"/>
    </source>
</evidence>